<keyword evidence="1" id="KW-1133">Transmembrane helix</keyword>
<evidence type="ECO:0000313" key="3">
    <source>
        <dbReference type="Proteomes" id="UP000030392"/>
    </source>
</evidence>
<gene>
    <name evidence="2" type="ORF">EV03_2167</name>
</gene>
<dbReference type="Proteomes" id="UP000030392">
    <property type="component" value="Unassembled WGS sequence"/>
</dbReference>
<name>A0A0A2C549_PROMR</name>
<evidence type="ECO:0000313" key="2">
    <source>
        <dbReference type="EMBL" id="KGG19779.1"/>
    </source>
</evidence>
<organism evidence="2 3">
    <name type="scientific">Prochlorococcus marinus str. PAC1</name>
    <dbReference type="NCBI Taxonomy" id="59924"/>
    <lineage>
        <taxon>Bacteria</taxon>
        <taxon>Bacillati</taxon>
        <taxon>Cyanobacteriota</taxon>
        <taxon>Cyanophyceae</taxon>
        <taxon>Synechococcales</taxon>
        <taxon>Prochlorococcaceae</taxon>
        <taxon>Prochlorococcus</taxon>
    </lineage>
</organism>
<reference evidence="3" key="1">
    <citation type="journal article" date="2014" name="Sci. Data">
        <title>Genomes of diverse isolates of the marine cyanobacterium Prochlorococcus.</title>
        <authorList>
            <person name="Biller S."/>
            <person name="Berube P."/>
            <person name="Thompson J."/>
            <person name="Kelly L."/>
            <person name="Roggensack S."/>
            <person name="Awad L."/>
            <person name="Roache-Johnson K."/>
            <person name="Ding H."/>
            <person name="Giovannoni S.J."/>
            <person name="Moore L.R."/>
            <person name="Chisholm S.W."/>
        </authorList>
    </citation>
    <scope>NUCLEOTIDE SEQUENCE [LARGE SCALE GENOMIC DNA]</scope>
    <source>
        <strain evidence="3">PAC1</strain>
    </source>
</reference>
<feature type="transmembrane region" description="Helical" evidence="1">
    <location>
        <begin position="12"/>
        <end position="29"/>
    </location>
</feature>
<keyword evidence="1" id="KW-0472">Membrane</keyword>
<proteinExistence type="predicted"/>
<dbReference type="EMBL" id="JNAX01000015">
    <property type="protein sequence ID" value="KGG19779.1"/>
    <property type="molecule type" value="Genomic_DNA"/>
</dbReference>
<protein>
    <submittedName>
        <fullName evidence="2">Uncharacterized protein</fullName>
    </submittedName>
</protein>
<comment type="caution">
    <text evidence="2">The sequence shown here is derived from an EMBL/GenBank/DDBJ whole genome shotgun (WGS) entry which is preliminary data.</text>
</comment>
<dbReference type="AlphaFoldDB" id="A0A0A2C549"/>
<sequence length="54" mass="6482">MIETVIKNQVLMTFIIASIWIIPGILFTFSTNRKYKNRQIERQIKKVARLYPQQ</sequence>
<evidence type="ECO:0000256" key="1">
    <source>
        <dbReference type="SAM" id="Phobius"/>
    </source>
</evidence>
<accession>A0A0A2C549</accession>
<keyword evidence="1" id="KW-0812">Transmembrane</keyword>